<feature type="domain" description="AMP-binding enzyme C-terminal" evidence="2">
    <location>
        <begin position="417"/>
        <end position="492"/>
    </location>
</feature>
<keyword evidence="4" id="KW-1185">Reference proteome</keyword>
<feature type="domain" description="AMP-dependent synthetase/ligase" evidence="1">
    <location>
        <begin position="8"/>
        <end position="367"/>
    </location>
</feature>
<dbReference type="InterPro" id="IPR045851">
    <property type="entry name" value="AMP-bd_C_sf"/>
</dbReference>
<dbReference type="InterPro" id="IPR025110">
    <property type="entry name" value="AMP-bd_C"/>
</dbReference>
<dbReference type="EMBL" id="CP120988">
    <property type="protein sequence ID" value="WLQ61271.1"/>
    <property type="molecule type" value="Genomic_DNA"/>
</dbReference>
<dbReference type="Proteomes" id="UP001235744">
    <property type="component" value="Chromosome"/>
</dbReference>
<keyword evidence="3" id="KW-0436">Ligase</keyword>
<name>A0ABY9J3K6_9ACTN</name>
<evidence type="ECO:0000313" key="3">
    <source>
        <dbReference type="EMBL" id="WLQ61271.1"/>
    </source>
</evidence>
<evidence type="ECO:0000259" key="2">
    <source>
        <dbReference type="Pfam" id="PF13193"/>
    </source>
</evidence>
<dbReference type="InterPro" id="IPR020845">
    <property type="entry name" value="AMP-binding_CS"/>
</dbReference>
<dbReference type="GO" id="GO:0016874">
    <property type="term" value="F:ligase activity"/>
    <property type="evidence" value="ECO:0007669"/>
    <property type="project" value="UniProtKB-KW"/>
</dbReference>
<sequence length="509" mass="54938">MLNLSSLLEHSAREHPGRIALVLGDTRLTYAELLARSQDIAGALRRRGIGRGDRVALSCPNVPDFPAAYFGILRVGAVVVPLNVLLRPQEVAYHLTDSGARALLCYEGTPQLPLAEVGKAGFDQAPDCEHLLLLHRIERTGPADARSAAAVATAAEDTAVILYTSGTTGRPKGAELTHRNMVMNAMVADRLFTAADDEVMLAALPLFHAFGQSAVMNMGMLRGATLVLQPRFDAEEALRLMHREGVTFFAGVPTMYWALLGALGTPDEPAAPTRLRTAVSGGAALPVEVLQQFGKAFGVGVQEGYGLSETSPVACFNPPGLPPRPGSIGRPVWGVQMKLIDDAWQDVPADGRGEIALRGHNIMKGYYRRPDDTASVMNDGWFRTGDIARRDADGYYYVVDRVKDLIIRGGFNVYPREIEEVLITHPAVSMAAVVGVRHATHGEDVKAFVIPVPGTELSEAELIAWCRERMAAYKYPRSVEFRDSLPLTSTGKILKRRLTAGNAGEAGPA</sequence>
<evidence type="ECO:0000259" key="1">
    <source>
        <dbReference type="Pfam" id="PF00501"/>
    </source>
</evidence>
<dbReference type="Pfam" id="PF00501">
    <property type="entry name" value="AMP-binding"/>
    <property type="match status" value="1"/>
</dbReference>
<organism evidence="3 4">
    <name type="scientific">Streptomyces poriferorum</name>
    <dbReference type="NCBI Taxonomy" id="2798799"/>
    <lineage>
        <taxon>Bacteria</taxon>
        <taxon>Bacillati</taxon>
        <taxon>Actinomycetota</taxon>
        <taxon>Actinomycetes</taxon>
        <taxon>Kitasatosporales</taxon>
        <taxon>Streptomycetaceae</taxon>
        <taxon>Streptomyces</taxon>
    </lineage>
</organism>
<dbReference type="InterPro" id="IPR042099">
    <property type="entry name" value="ANL_N_sf"/>
</dbReference>
<dbReference type="PANTHER" id="PTHR43767">
    <property type="entry name" value="LONG-CHAIN-FATTY-ACID--COA LIGASE"/>
    <property type="match status" value="1"/>
</dbReference>
<dbReference type="SUPFAM" id="SSF56801">
    <property type="entry name" value="Acetyl-CoA synthetase-like"/>
    <property type="match status" value="1"/>
</dbReference>
<dbReference type="PANTHER" id="PTHR43767:SF12">
    <property type="entry name" value="AMP-DEPENDENT SYNTHETASE AND LIGASE"/>
    <property type="match status" value="1"/>
</dbReference>
<gene>
    <name evidence="3" type="ORF">P8A19_40175</name>
</gene>
<dbReference type="InterPro" id="IPR050237">
    <property type="entry name" value="ATP-dep_AMP-bd_enzyme"/>
</dbReference>
<dbReference type="PROSITE" id="PS00455">
    <property type="entry name" value="AMP_BINDING"/>
    <property type="match status" value="1"/>
</dbReference>
<dbReference type="CDD" id="cd05936">
    <property type="entry name" value="FC-FACS_FadD_like"/>
    <property type="match status" value="1"/>
</dbReference>
<dbReference type="Gene3D" id="3.40.50.12780">
    <property type="entry name" value="N-terminal domain of ligase-like"/>
    <property type="match status" value="1"/>
</dbReference>
<accession>A0ABY9J3K6</accession>
<dbReference type="InterPro" id="IPR000873">
    <property type="entry name" value="AMP-dep_synth/lig_dom"/>
</dbReference>
<protein>
    <submittedName>
        <fullName evidence="3">Long-chain fatty acid--CoA ligase</fullName>
    </submittedName>
</protein>
<proteinExistence type="predicted"/>
<reference evidence="3 4" key="1">
    <citation type="submission" date="2023-03" db="EMBL/GenBank/DDBJ databases">
        <title>Isolation and description of six Streptomyces strains from soil environments, able to metabolize different microbial glucans.</title>
        <authorList>
            <person name="Widen T."/>
            <person name="Larsbrink J."/>
        </authorList>
    </citation>
    <scope>NUCLEOTIDE SEQUENCE [LARGE SCALE GENOMIC DNA]</scope>
    <source>
        <strain evidence="3 4">Alt2</strain>
    </source>
</reference>
<dbReference type="Gene3D" id="3.30.300.30">
    <property type="match status" value="1"/>
</dbReference>
<dbReference type="RefSeq" id="WP_306068672.1">
    <property type="nucleotide sequence ID" value="NZ_CP120988.1"/>
</dbReference>
<evidence type="ECO:0000313" key="4">
    <source>
        <dbReference type="Proteomes" id="UP001235744"/>
    </source>
</evidence>
<dbReference type="Pfam" id="PF13193">
    <property type="entry name" value="AMP-binding_C"/>
    <property type="match status" value="1"/>
</dbReference>